<dbReference type="EMBL" id="JNBR01000582">
    <property type="protein sequence ID" value="OQR90748.1"/>
    <property type="molecule type" value="Genomic_DNA"/>
</dbReference>
<proteinExistence type="predicted"/>
<dbReference type="Proteomes" id="UP000243579">
    <property type="component" value="Unassembled WGS sequence"/>
</dbReference>
<keyword evidence="7" id="KW-1185">Reference proteome</keyword>
<evidence type="ECO:0000256" key="2">
    <source>
        <dbReference type="ARBA" id="ARBA00022771"/>
    </source>
</evidence>
<evidence type="ECO:0000256" key="4">
    <source>
        <dbReference type="PROSITE-ProRule" id="PRU00091"/>
    </source>
</evidence>
<dbReference type="PROSITE" id="PS50178">
    <property type="entry name" value="ZF_FYVE"/>
    <property type="match status" value="1"/>
</dbReference>
<gene>
    <name evidence="6" type="ORF">ACHHYP_05253</name>
</gene>
<protein>
    <recommendedName>
        <fullName evidence="5">FYVE-type domain-containing protein</fullName>
    </recommendedName>
</protein>
<dbReference type="GO" id="GO:0008270">
    <property type="term" value="F:zinc ion binding"/>
    <property type="evidence" value="ECO:0007669"/>
    <property type="project" value="UniProtKB-KW"/>
</dbReference>
<dbReference type="SMART" id="SM00064">
    <property type="entry name" value="FYVE"/>
    <property type="match status" value="1"/>
</dbReference>
<dbReference type="Gene3D" id="3.30.40.10">
    <property type="entry name" value="Zinc/RING finger domain, C3HC4 (zinc finger)"/>
    <property type="match status" value="1"/>
</dbReference>
<dbReference type="InterPro" id="IPR013083">
    <property type="entry name" value="Znf_RING/FYVE/PHD"/>
</dbReference>
<organism evidence="6 7">
    <name type="scientific">Achlya hypogyna</name>
    <name type="common">Oomycete</name>
    <name type="synonym">Protoachlya hypogyna</name>
    <dbReference type="NCBI Taxonomy" id="1202772"/>
    <lineage>
        <taxon>Eukaryota</taxon>
        <taxon>Sar</taxon>
        <taxon>Stramenopiles</taxon>
        <taxon>Oomycota</taxon>
        <taxon>Saprolegniomycetes</taxon>
        <taxon>Saprolegniales</taxon>
        <taxon>Achlyaceae</taxon>
        <taxon>Achlya</taxon>
    </lineage>
</organism>
<dbReference type="OrthoDB" id="63405at2759"/>
<evidence type="ECO:0000259" key="5">
    <source>
        <dbReference type="PROSITE" id="PS50178"/>
    </source>
</evidence>
<dbReference type="InterPro" id="IPR011011">
    <property type="entry name" value="Znf_FYVE_PHD"/>
</dbReference>
<dbReference type="Pfam" id="PF01363">
    <property type="entry name" value="FYVE"/>
    <property type="match status" value="1"/>
</dbReference>
<keyword evidence="1" id="KW-0479">Metal-binding</keyword>
<dbReference type="SUPFAM" id="SSF57903">
    <property type="entry name" value="FYVE/PHD zinc finger"/>
    <property type="match status" value="1"/>
</dbReference>
<sequence length="175" mass="20447">MVYRPVSFVQDLNLLMMDRLMHREHWVDPEDRYQCHACFQFFHLDAKKHCYMCGEIVCGDCRQRLLIESAYVSDVGAMAYHHGLPVKVCHPCYYTFFSARSVGFFEVEKHTILESADDCSRSYYQASLPPIQEKVAATKLGAIEPIKSPLLPSPMEQRQFDRRLAHKVYNLSRHR</sequence>
<comment type="caution">
    <text evidence="6">The sequence shown here is derived from an EMBL/GenBank/DDBJ whole genome shotgun (WGS) entry which is preliminary data.</text>
</comment>
<evidence type="ECO:0000256" key="3">
    <source>
        <dbReference type="ARBA" id="ARBA00022833"/>
    </source>
</evidence>
<feature type="domain" description="FYVE-type" evidence="5">
    <location>
        <begin position="29"/>
        <end position="97"/>
    </location>
</feature>
<dbReference type="InterPro" id="IPR017455">
    <property type="entry name" value="Znf_FYVE-rel"/>
</dbReference>
<keyword evidence="2 4" id="KW-0863">Zinc-finger</keyword>
<evidence type="ECO:0000313" key="7">
    <source>
        <dbReference type="Proteomes" id="UP000243579"/>
    </source>
</evidence>
<dbReference type="AlphaFoldDB" id="A0A1V9YYB5"/>
<name>A0A1V9YYB5_ACHHY</name>
<dbReference type="InterPro" id="IPR000306">
    <property type="entry name" value="Znf_FYVE"/>
</dbReference>
<accession>A0A1V9YYB5</accession>
<reference evidence="6 7" key="1">
    <citation type="journal article" date="2014" name="Genome Biol. Evol.">
        <title>The secreted proteins of Achlya hypogyna and Thraustotheca clavata identify the ancestral oomycete secretome and reveal gene acquisitions by horizontal gene transfer.</title>
        <authorList>
            <person name="Misner I."/>
            <person name="Blouin N."/>
            <person name="Leonard G."/>
            <person name="Richards T.A."/>
            <person name="Lane C.E."/>
        </authorList>
    </citation>
    <scope>NUCLEOTIDE SEQUENCE [LARGE SCALE GENOMIC DNA]</scope>
    <source>
        <strain evidence="6 7">ATCC 48635</strain>
    </source>
</reference>
<evidence type="ECO:0000313" key="6">
    <source>
        <dbReference type="EMBL" id="OQR90748.1"/>
    </source>
</evidence>
<keyword evidence="3" id="KW-0862">Zinc</keyword>
<evidence type="ECO:0000256" key="1">
    <source>
        <dbReference type="ARBA" id="ARBA00022723"/>
    </source>
</evidence>